<dbReference type="EMBL" id="JABXYM010000001">
    <property type="protein sequence ID" value="MCR6096221.1"/>
    <property type="molecule type" value="Genomic_DNA"/>
</dbReference>
<dbReference type="InterPro" id="IPR029058">
    <property type="entry name" value="AB_hydrolase_fold"/>
</dbReference>
<accession>A0A9Q4B128</accession>
<evidence type="ECO:0000259" key="1">
    <source>
        <dbReference type="Pfam" id="PF12146"/>
    </source>
</evidence>
<evidence type="ECO:0000313" key="3">
    <source>
        <dbReference type="Proteomes" id="UP001057753"/>
    </source>
</evidence>
<organism evidence="2 3">
    <name type="scientific">Salipaludibacillus agaradhaerens</name>
    <name type="common">Bacillus agaradhaerens</name>
    <dbReference type="NCBI Taxonomy" id="76935"/>
    <lineage>
        <taxon>Bacteria</taxon>
        <taxon>Bacillati</taxon>
        <taxon>Bacillota</taxon>
        <taxon>Bacilli</taxon>
        <taxon>Bacillales</taxon>
        <taxon>Bacillaceae</taxon>
    </lineage>
</organism>
<reference evidence="2" key="1">
    <citation type="submission" date="2020-06" db="EMBL/GenBank/DDBJ databases">
        <title>Insight into the genomes of haloalkaliphilic bacilli from Kenyan soda lakes.</title>
        <authorList>
            <person name="Mwirichia R."/>
            <person name="Villamizar G.C."/>
            <person name="Poehlein A."/>
            <person name="Mugweru J."/>
            <person name="Kipnyargis A."/>
            <person name="Kiplimo D."/>
            <person name="Orwa P."/>
            <person name="Daniel R."/>
        </authorList>
    </citation>
    <scope>NUCLEOTIDE SEQUENCE</scope>
    <source>
        <strain evidence="2">B1096_S55</strain>
    </source>
</reference>
<dbReference type="GO" id="GO:0016787">
    <property type="term" value="F:hydrolase activity"/>
    <property type="evidence" value="ECO:0007669"/>
    <property type="project" value="UniProtKB-KW"/>
</dbReference>
<sequence length="312" mass="36039">MEHSHTWIKEMKNDVFNFNKLNPHLTTSSLQHYLAYYSFDITAFTTYRCGTVEVQEKKIFIQAFLRENSKGTIYFVHGYLDHTGGMSRTINKLLNDGYDVISLDLPGHGFSQGESGSIASFDDYVEAVEKGYYVIEETLNRQNIIGLGHSTGGGILFHAASENKVNLARLVLVAPLYIPYGWNMFKGVLKTAGKIIPRSKRRFKKNSEDYVYRDFIKNDPLQVKLLSSSWVLAMEEWQKRIISCPILDIPVYCLQGGKDTTVDWKKNVSFYEQKCRRIQIALFPNGRHQLLNESNVVREFVYERIRSYLEDE</sequence>
<evidence type="ECO:0000313" key="2">
    <source>
        <dbReference type="EMBL" id="MCR6096221.1"/>
    </source>
</evidence>
<dbReference type="InterPro" id="IPR022742">
    <property type="entry name" value="Hydrolase_4"/>
</dbReference>
<comment type="caution">
    <text evidence="2">The sequence shown here is derived from an EMBL/GenBank/DDBJ whole genome shotgun (WGS) entry which is preliminary data.</text>
</comment>
<keyword evidence="2" id="KW-0378">Hydrolase</keyword>
<gene>
    <name evidence="2" type="ORF">HXA33_06630</name>
</gene>
<dbReference type="PANTHER" id="PTHR11614">
    <property type="entry name" value="PHOSPHOLIPASE-RELATED"/>
    <property type="match status" value="1"/>
</dbReference>
<dbReference type="SUPFAM" id="SSF53474">
    <property type="entry name" value="alpha/beta-Hydrolases"/>
    <property type="match status" value="1"/>
</dbReference>
<dbReference type="RefSeq" id="WP_257820867.1">
    <property type="nucleotide sequence ID" value="NZ_JABXYM010000001.1"/>
</dbReference>
<proteinExistence type="predicted"/>
<dbReference type="Pfam" id="PF12146">
    <property type="entry name" value="Hydrolase_4"/>
    <property type="match status" value="1"/>
</dbReference>
<keyword evidence="3" id="KW-1185">Reference proteome</keyword>
<feature type="domain" description="Serine aminopeptidase S33" evidence="1">
    <location>
        <begin position="68"/>
        <end position="294"/>
    </location>
</feature>
<protein>
    <submittedName>
        <fullName evidence="2">Alpha/beta hydrolase</fullName>
    </submittedName>
</protein>
<dbReference type="Gene3D" id="3.40.50.1820">
    <property type="entry name" value="alpha/beta hydrolase"/>
    <property type="match status" value="1"/>
</dbReference>
<name>A0A9Q4B128_SALAG</name>
<dbReference type="AlphaFoldDB" id="A0A9Q4B128"/>
<dbReference type="InterPro" id="IPR051044">
    <property type="entry name" value="MAG_DAG_Lipase"/>
</dbReference>
<dbReference type="Proteomes" id="UP001057753">
    <property type="component" value="Unassembled WGS sequence"/>
</dbReference>